<protein>
    <submittedName>
        <fullName evidence="3">DUF1659 domain-containing protein</fullName>
    </submittedName>
</protein>
<feature type="domain" description="DUF1659" evidence="1">
    <location>
        <begin position="4"/>
        <end position="65"/>
    </location>
</feature>
<dbReference type="OrthoDB" id="2326859at2"/>
<evidence type="ECO:0000313" key="4">
    <source>
        <dbReference type="Proteomes" id="UP000035709"/>
    </source>
</evidence>
<evidence type="ECO:0000313" key="3">
    <source>
        <dbReference type="EMBL" id="QFG50676.1"/>
    </source>
</evidence>
<evidence type="ECO:0000313" key="5">
    <source>
        <dbReference type="Proteomes" id="UP000325393"/>
    </source>
</evidence>
<dbReference type="Pfam" id="PF07872">
    <property type="entry name" value="DUF1659"/>
    <property type="match status" value="1"/>
</dbReference>
<reference evidence="2 4" key="1">
    <citation type="submission" date="2015-03" db="EMBL/GenBank/DDBJ databases">
        <title>Complete genome sequence of Lactobacillus acetotolerans NBRC 13120.</title>
        <authorList>
            <person name="Toh H."/>
            <person name="Morita H."/>
            <person name="Fujita N."/>
        </authorList>
    </citation>
    <scope>NUCLEOTIDE SEQUENCE [LARGE SCALE GENOMIC DNA]</scope>
    <source>
        <strain evidence="2 4">NBRC 13120</strain>
    </source>
</reference>
<gene>
    <name evidence="3" type="ORF">LA749_00945</name>
    <name evidence="2" type="ORF">LBAT_0190</name>
</gene>
<dbReference type="EMBL" id="AP014808">
    <property type="protein sequence ID" value="BAQ56579.1"/>
    <property type="molecule type" value="Genomic_DNA"/>
</dbReference>
<keyword evidence="4" id="KW-1185">Reference proteome</keyword>
<dbReference type="AlphaFoldDB" id="A0A0D6A1L6"/>
<reference evidence="3 5" key="2">
    <citation type="submission" date="2019-09" db="EMBL/GenBank/DDBJ databases">
        <title>Genome sequencing of Lactobacillus acetotolerans.</title>
        <authorList>
            <person name="Kim K."/>
        </authorList>
    </citation>
    <scope>NUCLEOTIDE SEQUENCE [LARGE SCALE GENOMIC DNA]</scope>
    <source>
        <strain evidence="3 5">LA749</strain>
    </source>
</reference>
<accession>A0A0D6A1L6</accession>
<dbReference type="GeneID" id="78211542"/>
<dbReference type="Proteomes" id="UP000035709">
    <property type="component" value="Chromosome"/>
</dbReference>
<dbReference type="InterPro" id="IPR012454">
    <property type="entry name" value="DUF1659"/>
</dbReference>
<evidence type="ECO:0000259" key="1">
    <source>
        <dbReference type="Pfam" id="PF07872"/>
    </source>
</evidence>
<evidence type="ECO:0000313" key="2">
    <source>
        <dbReference type="EMBL" id="BAQ56579.1"/>
    </source>
</evidence>
<dbReference type="RefSeq" id="WP_054682021.1">
    <property type="nucleotide sequence ID" value="NZ_AP014808.1"/>
</dbReference>
<dbReference type="EMBL" id="CP044496">
    <property type="protein sequence ID" value="QFG50676.1"/>
    <property type="molecule type" value="Genomic_DNA"/>
</dbReference>
<sequence length="73" mass="7933">MNFELLEQSIQYTFNNGKYGEDGFKKRIFKNVKRDATADGLAKVGSAIASLQDDALGAATLIQKQGIPLVDQA</sequence>
<dbReference type="Proteomes" id="UP000325393">
    <property type="component" value="Chromosome"/>
</dbReference>
<dbReference type="KEGG" id="lae:LBAT_0190"/>
<organism evidence="2 4">
    <name type="scientific">Lactobacillus acetotolerans</name>
    <dbReference type="NCBI Taxonomy" id="1600"/>
    <lineage>
        <taxon>Bacteria</taxon>
        <taxon>Bacillati</taxon>
        <taxon>Bacillota</taxon>
        <taxon>Bacilli</taxon>
        <taxon>Lactobacillales</taxon>
        <taxon>Lactobacillaceae</taxon>
        <taxon>Lactobacillus</taxon>
    </lineage>
</organism>
<proteinExistence type="predicted"/>
<name>A0A0D6A1L6_9LACO</name>
<dbReference type="PATRIC" id="fig|1600.4.peg.195"/>
<dbReference type="STRING" id="1600.LBAT_0190"/>